<dbReference type="Pfam" id="PF07081">
    <property type="entry name" value="DUF1349"/>
    <property type="match status" value="1"/>
</dbReference>
<reference evidence="2" key="1">
    <citation type="submission" date="2025-08" db="UniProtKB">
        <authorList>
            <consortium name="RefSeq"/>
        </authorList>
    </citation>
    <scope>IDENTIFICATION</scope>
    <source>
        <tissue evidence="2">Tentacle</tissue>
    </source>
</reference>
<sequence length="220" mass="25516">MASLPRVGSEFSIALDFKVDKLGPDFMWFNPPAEFRTRQNGSSGMKVVPYGKTDFWRRTYYKPEIIKDNGHLLHLVVKQEMCIIETSFDLTAFNQFDQAGIMIRMGNEKWMKTGIEFVDGKFRLSCVVTNKWSDWSTQDWHDSKLALRIHKIHDDYVIEYKPRSGSNDQWKFMRITHMESTGHPIQLGLYCCAPTNAGMNVVFDKFVIRPTDGEYSHKAS</sequence>
<evidence type="ECO:0000313" key="1">
    <source>
        <dbReference type="Proteomes" id="UP000515163"/>
    </source>
</evidence>
<dbReference type="Gene3D" id="2.60.120.200">
    <property type="match status" value="1"/>
</dbReference>
<dbReference type="PANTHER" id="PTHR35332:SF2">
    <property type="entry name" value="REGULATION OF ENOLASE PROTEIN 1"/>
    <property type="match status" value="1"/>
</dbReference>
<dbReference type="KEGG" id="aten:116293255"/>
<name>A0A6P8HL83_ACTTE</name>
<dbReference type="InterPro" id="IPR013320">
    <property type="entry name" value="ConA-like_dom_sf"/>
</dbReference>
<accession>A0A6P8HL83</accession>
<dbReference type="GeneID" id="116293255"/>
<dbReference type="RefSeq" id="XP_031556516.1">
    <property type="nucleotide sequence ID" value="XM_031700656.1"/>
</dbReference>
<dbReference type="SUPFAM" id="SSF49899">
    <property type="entry name" value="Concanavalin A-like lectins/glucanases"/>
    <property type="match status" value="1"/>
</dbReference>
<organism evidence="1 2">
    <name type="scientific">Actinia tenebrosa</name>
    <name type="common">Australian red waratah sea anemone</name>
    <dbReference type="NCBI Taxonomy" id="6105"/>
    <lineage>
        <taxon>Eukaryota</taxon>
        <taxon>Metazoa</taxon>
        <taxon>Cnidaria</taxon>
        <taxon>Anthozoa</taxon>
        <taxon>Hexacorallia</taxon>
        <taxon>Actiniaria</taxon>
        <taxon>Actiniidae</taxon>
        <taxon>Actinia</taxon>
    </lineage>
</organism>
<dbReference type="InParanoid" id="A0A6P8HL83"/>
<dbReference type="AlphaFoldDB" id="A0A6P8HL83"/>
<dbReference type="Proteomes" id="UP000515163">
    <property type="component" value="Unplaced"/>
</dbReference>
<gene>
    <name evidence="2" type="primary">LOC116293255</name>
</gene>
<dbReference type="OrthoDB" id="42525at2759"/>
<dbReference type="PANTHER" id="PTHR35332">
    <property type="entry name" value="REGULATION OF ENOLASE PROTEIN 1"/>
    <property type="match status" value="1"/>
</dbReference>
<protein>
    <submittedName>
        <fullName evidence="2">Regulation of enolase protein 1-like</fullName>
    </submittedName>
</protein>
<keyword evidence="1" id="KW-1185">Reference proteome</keyword>
<proteinExistence type="predicted"/>
<dbReference type="InterPro" id="IPR009784">
    <property type="entry name" value="DUF1349"/>
</dbReference>
<evidence type="ECO:0000313" key="2">
    <source>
        <dbReference type="RefSeq" id="XP_031556516.1"/>
    </source>
</evidence>